<feature type="compositionally biased region" description="Polar residues" evidence="1">
    <location>
        <begin position="1"/>
        <end position="16"/>
    </location>
</feature>
<accession>A0A484H7Z1</accession>
<feature type="region of interest" description="Disordered" evidence="1">
    <location>
        <begin position="1"/>
        <end position="20"/>
    </location>
</feature>
<reference evidence="2" key="1">
    <citation type="submission" date="2018-10" db="EMBL/GenBank/DDBJ databases">
        <authorList>
            <person name="Gruber-Vodicka H."/>
            <person name="Jaeckle O."/>
        </authorList>
    </citation>
    <scope>NUCLEOTIDE SEQUENCE</scope>
</reference>
<sequence>MTPLPSVSTKVLSSSEKVGEKVDVPDQAVAQARVHTPSISENTHALWLKASGRNA</sequence>
<dbReference type="EMBL" id="LR026963">
    <property type="protein sequence ID" value="VBB69760.1"/>
    <property type="molecule type" value="Genomic_DNA"/>
</dbReference>
<evidence type="ECO:0000313" key="2">
    <source>
        <dbReference type="EMBL" id="VBB69760.1"/>
    </source>
</evidence>
<dbReference type="AlphaFoldDB" id="A0A484H7Z1"/>
<gene>
    <name evidence="2" type="ORF">RIEGSTA812A_PEG_1233</name>
</gene>
<name>A0A484H7Z1_9ZZZZ</name>
<protein>
    <submittedName>
        <fullName evidence="2">Uncharacterized protein</fullName>
    </submittedName>
</protein>
<organism evidence="2">
    <name type="scientific">invertebrate metagenome</name>
    <dbReference type="NCBI Taxonomy" id="1711999"/>
    <lineage>
        <taxon>unclassified sequences</taxon>
        <taxon>metagenomes</taxon>
        <taxon>organismal metagenomes</taxon>
    </lineage>
</organism>
<proteinExistence type="predicted"/>
<evidence type="ECO:0000256" key="1">
    <source>
        <dbReference type="SAM" id="MobiDB-lite"/>
    </source>
</evidence>